<dbReference type="SUPFAM" id="SSF52540">
    <property type="entry name" value="P-loop containing nucleoside triphosphate hydrolases"/>
    <property type="match status" value="1"/>
</dbReference>
<dbReference type="GO" id="GO:0051536">
    <property type="term" value="F:iron-sulfur cluster binding"/>
    <property type="evidence" value="ECO:0007669"/>
    <property type="project" value="UniProtKB-KW"/>
</dbReference>
<dbReference type="EMBL" id="GDID01004947">
    <property type="protein sequence ID" value="JAP91659.1"/>
    <property type="molecule type" value="Transcribed_RNA"/>
</dbReference>
<dbReference type="GO" id="GO:0140663">
    <property type="term" value="F:ATP-dependent FeS chaperone activity"/>
    <property type="evidence" value="ECO:0007669"/>
    <property type="project" value="InterPro"/>
</dbReference>
<dbReference type="InterPro" id="IPR027417">
    <property type="entry name" value="P-loop_NTPase"/>
</dbReference>
<keyword evidence="5" id="KW-0411">Iron-sulfur</keyword>
<dbReference type="GO" id="GO:0046872">
    <property type="term" value="F:metal ion binding"/>
    <property type="evidence" value="ECO:0007669"/>
    <property type="project" value="UniProtKB-KW"/>
</dbReference>
<keyword evidence="3" id="KW-0067">ATP-binding</keyword>
<reference evidence="6" key="1">
    <citation type="submission" date="2015-07" db="EMBL/GenBank/DDBJ databases">
        <title>Adaptation to a free-living lifestyle via gene acquisitions in the diplomonad Trepomonas sp. PC1.</title>
        <authorList>
            <person name="Xu F."/>
            <person name="Jerlstrom-Hultqvist J."/>
            <person name="Kolisko M."/>
            <person name="Simpson A.G.B."/>
            <person name="Roger A.J."/>
            <person name="Svard S.G."/>
            <person name="Andersson J.O."/>
        </authorList>
    </citation>
    <scope>NUCLEOTIDE SEQUENCE</scope>
    <source>
        <strain evidence="6">PC1</strain>
    </source>
</reference>
<evidence type="ECO:0000256" key="2">
    <source>
        <dbReference type="ARBA" id="ARBA00022741"/>
    </source>
</evidence>
<evidence type="ECO:0000256" key="5">
    <source>
        <dbReference type="ARBA" id="ARBA00023014"/>
    </source>
</evidence>
<evidence type="ECO:0000256" key="3">
    <source>
        <dbReference type="ARBA" id="ARBA00022840"/>
    </source>
</evidence>
<proteinExistence type="inferred from homology"/>
<dbReference type="Gene3D" id="3.40.50.300">
    <property type="entry name" value="P-loop containing nucleotide triphosphate hydrolases"/>
    <property type="match status" value="1"/>
</dbReference>
<name>A0A146K851_9EUKA</name>
<dbReference type="InterPro" id="IPR019591">
    <property type="entry name" value="Mrp/NBP35_ATP-bd"/>
</dbReference>
<dbReference type="InterPro" id="IPR033756">
    <property type="entry name" value="YlxH/NBP35"/>
</dbReference>
<keyword evidence="1" id="KW-0479">Metal-binding</keyword>
<protein>
    <submittedName>
        <fullName evidence="6">Nucleotide-binding protein 1</fullName>
    </submittedName>
</protein>
<accession>A0A146K851</accession>
<dbReference type="GO" id="GO:0005524">
    <property type="term" value="F:ATP binding"/>
    <property type="evidence" value="ECO:0007669"/>
    <property type="project" value="UniProtKB-KW"/>
</dbReference>
<dbReference type="HAMAP" id="MF_02040">
    <property type="entry name" value="Mrp_NBP35"/>
    <property type="match status" value="1"/>
</dbReference>
<dbReference type="AlphaFoldDB" id="A0A146K851"/>
<dbReference type="PANTHER" id="PTHR23264">
    <property type="entry name" value="NUCLEOTIDE-BINDING PROTEIN NBP35 YEAST -RELATED"/>
    <property type="match status" value="1"/>
</dbReference>
<evidence type="ECO:0000256" key="4">
    <source>
        <dbReference type="ARBA" id="ARBA00023004"/>
    </source>
</evidence>
<organism evidence="6">
    <name type="scientific">Trepomonas sp. PC1</name>
    <dbReference type="NCBI Taxonomy" id="1076344"/>
    <lineage>
        <taxon>Eukaryota</taxon>
        <taxon>Metamonada</taxon>
        <taxon>Diplomonadida</taxon>
        <taxon>Hexamitidae</taxon>
        <taxon>Hexamitinae</taxon>
        <taxon>Trepomonas</taxon>
    </lineage>
</organism>
<evidence type="ECO:0000256" key="1">
    <source>
        <dbReference type="ARBA" id="ARBA00022723"/>
    </source>
</evidence>
<dbReference type="Pfam" id="PF10609">
    <property type="entry name" value="ParA"/>
    <property type="match status" value="1"/>
</dbReference>
<dbReference type="PANTHER" id="PTHR23264:SF19">
    <property type="entry name" value="CYTOSOLIC FE-S CLUSTER ASSEMBLY FACTOR NUBP2"/>
    <property type="match status" value="1"/>
</dbReference>
<dbReference type="GO" id="GO:0016226">
    <property type="term" value="P:iron-sulfur cluster assembly"/>
    <property type="evidence" value="ECO:0007669"/>
    <property type="project" value="InterPro"/>
</dbReference>
<gene>
    <name evidence="6" type="ORF">TPC1_16659</name>
</gene>
<sequence length="374" mass="41016">LKKRMSNCQNCPNRSTCQKQEKCDGQCDKCDCKTTTEQKCDGQCSQCPQKDNCPQNKCNGKCDECEIKNQCQPQQQSCAPSKCATCPSRGNCSSQKAQPTEQNLQIAETLKHFKQIYLVLSGKGGVGKSTVATQLAFYLADRCNEQVALLDLDVCGPSIPTMTSTIGCEVQQVDGYLQPVQVTPNLQTISIGFMLNNADDAVIMRGPKKHGLIAQFLSEIKWQMDKNGILIVDTPPGTTDEHLSVIGLIKECSQLIEEKPKVQGIIVSTPQEVALSDVRKELNFCSKLDVQVNGVIENMSGFVCPNCKNETQIFVPTSGGVKKMCDQFNVKFLGRIPLDMALVKAGEQGQPWSGIVEESVGLEMFMDIVSKILE</sequence>
<feature type="non-terminal residue" evidence="6">
    <location>
        <position position="1"/>
    </location>
</feature>
<keyword evidence="2" id="KW-0547">Nucleotide-binding</keyword>
<dbReference type="GO" id="GO:0005829">
    <property type="term" value="C:cytosol"/>
    <property type="evidence" value="ECO:0007669"/>
    <property type="project" value="TreeGrafter"/>
</dbReference>
<evidence type="ECO:0000313" key="6">
    <source>
        <dbReference type="EMBL" id="JAP91659.1"/>
    </source>
</evidence>
<keyword evidence="4" id="KW-0408">Iron</keyword>
<dbReference type="CDD" id="cd02037">
    <property type="entry name" value="Mrp_NBP35"/>
    <property type="match status" value="1"/>
</dbReference>